<evidence type="ECO:0000313" key="3">
    <source>
        <dbReference type="Ensembl" id="ENSPMGP00000009691.1"/>
    </source>
</evidence>
<dbReference type="Pfam" id="PF10294">
    <property type="entry name" value="Methyltransf_16"/>
    <property type="match status" value="1"/>
</dbReference>
<keyword evidence="1" id="KW-0808">Transferase</keyword>
<dbReference type="InterPro" id="IPR029063">
    <property type="entry name" value="SAM-dependent_MTases_sf"/>
</dbReference>
<sequence>MDSVTFHHDSVLSDVHMLQPRARHLMTRLNRTGQPGTKGTGSYCFWLINTWIYEYLKVHFVTFIVEGCCSLSRPRRQAPECGRDEVCPVLLSQTDPQDPEDPTEDNSESADVIMIGKDTAIDVWRGALFLADFILSEPRTFRGATVLELGGGTGLTSILTATVAKRVYCTDVGEDLLSMCRRNISLNKHMMELSELTLMCVCVWVWGCVWVCVGLYGADPEEEFSWSEEEVADLYDHTTVIIAADVVYDDDLTDAFFRTLYQLCSSLTHSCDVYISIEKRLNFTLRHLEVCCEAYEHFHHCLQQLQDLEGPVRFNAQSVAPRFPQSLIYERMDQLELWKVSATYITNLQETCTDH</sequence>
<dbReference type="Ensembl" id="ENSPMGT00000010336.1">
    <property type="protein sequence ID" value="ENSPMGP00000009691.1"/>
    <property type="gene ID" value="ENSPMGG00000007996.1"/>
</dbReference>
<reference evidence="3" key="1">
    <citation type="submission" date="2025-08" db="UniProtKB">
        <authorList>
            <consortium name="Ensembl"/>
        </authorList>
    </citation>
    <scope>IDENTIFICATION</scope>
</reference>
<evidence type="ECO:0000256" key="2">
    <source>
        <dbReference type="ARBA" id="ARBA00022691"/>
    </source>
</evidence>
<accession>A0A3B3ZZK5</accession>
<dbReference type="CDD" id="cd02440">
    <property type="entry name" value="AdoMet_MTases"/>
    <property type="match status" value="1"/>
</dbReference>
<dbReference type="AlphaFoldDB" id="A0A3B3ZZK5"/>
<name>A0A3B3ZZK5_9GOBI</name>
<dbReference type="PANTHER" id="PTHR23108:SF0">
    <property type="entry name" value="METHYLTRANSFERASE-LIKE PROTEIN 22"/>
    <property type="match status" value="1"/>
</dbReference>
<dbReference type="InterPro" id="IPR038899">
    <property type="entry name" value="METTL22"/>
</dbReference>
<organism evidence="3 4">
    <name type="scientific">Periophthalmus magnuspinnatus</name>
    <dbReference type="NCBI Taxonomy" id="409849"/>
    <lineage>
        <taxon>Eukaryota</taxon>
        <taxon>Metazoa</taxon>
        <taxon>Chordata</taxon>
        <taxon>Craniata</taxon>
        <taxon>Vertebrata</taxon>
        <taxon>Euteleostomi</taxon>
        <taxon>Actinopterygii</taxon>
        <taxon>Neopterygii</taxon>
        <taxon>Teleostei</taxon>
        <taxon>Neoteleostei</taxon>
        <taxon>Acanthomorphata</taxon>
        <taxon>Gobiaria</taxon>
        <taxon>Gobiiformes</taxon>
        <taxon>Gobioidei</taxon>
        <taxon>Gobiidae</taxon>
        <taxon>Oxudercinae</taxon>
        <taxon>Periophthalmus</taxon>
    </lineage>
</organism>
<dbReference type="SUPFAM" id="SSF53335">
    <property type="entry name" value="S-adenosyl-L-methionine-dependent methyltransferases"/>
    <property type="match status" value="1"/>
</dbReference>
<dbReference type="Proteomes" id="UP000261520">
    <property type="component" value="Unplaced"/>
</dbReference>
<keyword evidence="2" id="KW-0949">S-adenosyl-L-methionine</keyword>
<dbReference type="Gene3D" id="3.40.50.150">
    <property type="entry name" value="Vaccinia Virus protein VP39"/>
    <property type="match status" value="1"/>
</dbReference>
<dbReference type="GO" id="GO:0032259">
    <property type="term" value="P:methylation"/>
    <property type="evidence" value="ECO:0007669"/>
    <property type="project" value="UniProtKB-KW"/>
</dbReference>
<dbReference type="GO" id="GO:0005634">
    <property type="term" value="C:nucleus"/>
    <property type="evidence" value="ECO:0007669"/>
    <property type="project" value="TreeGrafter"/>
</dbReference>
<keyword evidence="1" id="KW-0489">Methyltransferase</keyword>
<dbReference type="InterPro" id="IPR019410">
    <property type="entry name" value="Methyltransf_16"/>
</dbReference>
<proteinExistence type="predicted"/>
<dbReference type="STRING" id="409849.ENSPMGP00000009691"/>
<evidence type="ECO:0000313" key="4">
    <source>
        <dbReference type="Proteomes" id="UP000261520"/>
    </source>
</evidence>
<keyword evidence="4" id="KW-1185">Reference proteome</keyword>
<dbReference type="PANTHER" id="PTHR23108">
    <property type="entry name" value="METHYLTRANSFERASE-RELATED"/>
    <property type="match status" value="1"/>
</dbReference>
<evidence type="ECO:0000256" key="1">
    <source>
        <dbReference type="ARBA" id="ARBA00022603"/>
    </source>
</evidence>
<protein>
    <submittedName>
        <fullName evidence="3">Uncharacterized protein</fullName>
    </submittedName>
</protein>
<dbReference type="GO" id="GO:0008276">
    <property type="term" value="F:protein methyltransferase activity"/>
    <property type="evidence" value="ECO:0007669"/>
    <property type="project" value="InterPro"/>
</dbReference>
<reference evidence="3" key="2">
    <citation type="submission" date="2025-09" db="UniProtKB">
        <authorList>
            <consortium name="Ensembl"/>
        </authorList>
    </citation>
    <scope>IDENTIFICATION</scope>
</reference>